<dbReference type="GO" id="GO:0005929">
    <property type="term" value="C:cilium"/>
    <property type="evidence" value="ECO:0007669"/>
    <property type="project" value="TreeGrafter"/>
</dbReference>
<dbReference type="SUPFAM" id="SSF48371">
    <property type="entry name" value="ARM repeat"/>
    <property type="match status" value="2"/>
</dbReference>
<dbReference type="Gene3D" id="1.25.10.10">
    <property type="entry name" value="Leucine-rich Repeat Variant"/>
    <property type="match status" value="2"/>
</dbReference>
<dbReference type="GO" id="GO:0008017">
    <property type="term" value="F:microtubule binding"/>
    <property type="evidence" value="ECO:0007669"/>
    <property type="project" value="TreeGrafter"/>
</dbReference>
<keyword evidence="1" id="KW-0175">Coiled coil</keyword>
<sequence>MEQFEINSILRLLRSSFKPGLVQKTSSIMPNPAASTTNFIASGQRFETLKSLRRQLRRHFNDLSRSTIVLSYTLHQSIFDTLKQILADLVQTYYDANPEIQTQPPPAGFNTKTFRKSNISVDTVFAAAVQRNEILEIIQIVIEIVSKCMIENLSFNESTLKRNHNFIQLQEECNGRAFIPEIIILLGHESTDIHRFCIRFLLLYMSRTHNLHRFMELYIDYGLNSSNLAVQFGSLNALSYLFVRDELKAENLSLLIGALGRLLMKSQLTNRNLFYPTFVAMERLNALMGSKRFYHYLQQSMKEFQNGGNDRIDCNGNLNIVLLYENIQRRAPSPSIFIQNPGSFPQEPKLANDVVVEPMEVATIQPESGMTKAQMLAYLTELEHDDDYGQEEWSTEHDDVQERETGQNEKQTKKENEEEKVAMEYNFGDRELEQELKELEELEELIEREERNVCETTMERQPAMAMTVTSGDQMHDGQDGNMANVDMPPNVEPLRGYFGYSASSSGSSFESVDLQARSSSSPFVLECGSSIDQAGPLHIIAPQEDPVTECSPTTTILNPLAGEDDHHHHHQQHQQNDHHNHTNAMKNTTTIGKRSSLGTIRTDVQPAAHSPRVVSFAPTPPQVYNGNRTKNSAIHSSDTNQFPSTSNRHNKLSVSKKHDDPKSKLPKQSKQRKASLPSVLSPSKTGKVNKSNTLKKNLSSTPSSGNVTKQNTSIREQSITVEEGEPKMATTIAPGLVGYANLDADTLANLDYIPTLKDYYPYSYYYDPIYHPLAPAIAPIVGHHPTANTAAVVAAATHYGNRHLLRFGIFPRILIYQSLSTITEEQFSAVQGIVRIVRDVPYDHLLLLLPHMDEFLTVFVAQLLLDGASNFKVILWTLDIIELLADRLGHRLHPYLSQIVLLLSRRLGDNRIVIRDSVIKVFHQLMQRYAPQEMLDLLFKHFSTFSSSGFSGCTTSSTTINTTAGSLPFTSAAKLREEMANRVTATVSTFPRNQLNLPKLCFDVAILLIDRRSLVRLAALECVATLAQALGPHKLGSLMTAVHSLDTGLTPIDMDRLVAAIQARLARRSLPRTGPDGNVQYVLRVPGTSEQPWFYRRIYDADLEWIAVGPSTPVTNLSVLQTPTMGHIHSFGSNNDNDDSMERKNDTPFSCTEDERFARRNMIASADSEDIPPPVKAAEIVKRSPTVDHSPTRAQYGSRASLNRIDPVSMAGDQASFVRDFTDPIQQQEVDYRSRSLERSKTSQELRSYGLTGQDLFLDRFVRGESIDDSELGDMQYLRKSSVESLEAWRQYFGRFKKQLAEIALNGGAPTRYGSRPGSGAIYYGSPLPPYGLPPAYYYHYYNNGLSNSYHDLSDLQQMNMMNIMKRSGFMASEDVQQSTNHKNEMVDVSESPIKSPPHRRQSMAATAVADQSHSPERRQTRETEKLSSNKQTGNTHQLHVDDDYPLERSISMPAIPGSGGGEGLDQTRSGSKNANDDNMISDEVIQELGMWEEVIQQEKLEPSGQANDSEQTYEINEDADQSSTYISTETENVTEETQKIIGSSVAEPSSVTEMEEEVSPQRITRKQSIIPVVNVQQPSPNLSDSDSNIPLKIENESERRESVLKIPIKQQSIPQDDHKEAEEKVYEEDSEPIAPAEDKEVEEEEKKVNESTSESSTNYRQTSVDKEIKDDENVNDKAPPPPPSTTTKKVSTVNKNGNAAQPARRLSKVPQNLYIKTTPAIPMNANIQHILTNVARTEGPFEYPGEAVKAAVIAMHDNAWTTKVEGMLAIVRLATFHPHYLMRDQHQISLHLVSEIRNLRSTVSRSAIFTIGELFQKLKSQIEPEMDILVQALMYKVGENSIFIREDIDRALQLMIDSMPQTRAALSLITYGSNHRNTYVRRTSAQFLSILVEKMGPMKCLLGPRDIGEHLLPAAARFIQDGSPHTRYFGRRIFAVLMHHPLFDKLLRKHVSPGTYRNISGMLETIKRRGVGDRPADLYSPTVQPKQSDPRRLVVVGGENKPAT</sequence>
<comment type="caution">
    <text evidence="4">The sequence shown here is derived from an EMBL/GenBank/DDBJ whole genome shotgun (WGS) entry which is preliminary data.</text>
</comment>
<feature type="compositionally biased region" description="Polar residues" evidence="2">
    <location>
        <begin position="1429"/>
        <end position="1438"/>
    </location>
</feature>
<dbReference type="SMART" id="SM01349">
    <property type="entry name" value="TOG"/>
    <property type="match status" value="2"/>
</dbReference>
<feature type="compositionally biased region" description="Basic and acidic residues" evidence="2">
    <location>
        <begin position="1594"/>
        <end position="1604"/>
    </location>
</feature>
<dbReference type="OMA" id="LEAWRQY"/>
<organism evidence="4 5">
    <name type="scientific">Blomia tropicalis</name>
    <name type="common">Mite</name>
    <dbReference type="NCBI Taxonomy" id="40697"/>
    <lineage>
        <taxon>Eukaryota</taxon>
        <taxon>Metazoa</taxon>
        <taxon>Ecdysozoa</taxon>
        <taxon>Arthropoda</taxon>
        <taxon>Chelicerata</taxon>
        <taxon>Arachnida</taxon>
        <taxon>Acari</taxon>
        <taxon>Acariformes</taxon>
        <taxon>Sarcoptiformes</taxon>
        <taxon>Astigmata</taxon>
        <taxon>Glycyphagoidea</taxon>
        <taxon>Echimyopodidae</taxon>
        <taxon>Blomia</taxon>
    </lineage>
</organism>
<feature type="compositionally biased region" description="Polar residues" evidence="2">
    <location>
        <begin position="1467"/>
        <end position="1479"/>
    </location>
</feature>
<dbReference type="EMBL" id="JAPWDV010000003">
    <property type="protein sequence ID" value="KAJ6217215.1"/>
    <property type="molecule type" value="Genomic_DNA"/>
</dbReference>
<accession>A0A9Q0M0V8</accession>
<dbReference type="Pfam" id="PF12348">
    <property type="entry name" value="CLASP_N"/>
    <property type="match status" value="1"/>
</dbReference>
<protein>
    <recommendedName>
        <fullName evidence="3">TOG domain-containing protein</fullName>
    </recommendedName>
</protein>
<feature type="region of interest" description="Disordered" evidence="2">
    <location>
        <begin position="1501"/>
        <end position="1692"/>
    </location>
</feature>
<dbReference type="PANTHER" id="PTHR21567:SF87">
    <property type="entry name" value="CRESCERIN-LIKE PROTEIN CHE-12"/>
    <property type="match status" value="1"/>
</dbReference>
<feature type="compositionally biased region" description="Basic and acidic residues" evidence="2">
    <location>
        <begin position="1414"/>
        <end position="1428"/>
    </location>
</feature>
<feature type="compositionally biased region" description="Polar residues" evidence="2">
    <location>
        <begin position="1522"/>
        <end position="1532"/>
    </location>
</feature>
<name>A0A9Q0M0V8_BLOTA</name>
<feature type="region of interest" description="Disordered" evidence="2">
    <location>
        <begin position="605"/>
        <end position="718"/>
    </location>
</feature>
<reference evidence="4" key="1">
    <citation type="submission" date="2022-12" db="EMBL/GenBank/DDBJ databases">
        <title>Genome assemblies of Blomia tropicalis.</title>
        <authorList>
            <person name="Cui Y."/>
        </authorList>
    </citation>
    <scope>NUCLEOTIDE SEQUENCE</scope>
    <source>
        <tissue evidence="4">Adult mites</tissue>
    </source>
</reference>
<dbReference type="GO" id="GO:0000226">
    <property type="term" value="P:microtubule cytoskeleton organization"/>
    <property type="evidence" value="ECO:0007669"/>
    <property type="project" value="UniProtKB-ARBA"/>
</dbReference>
<feature type="coiled-coil region" evidence="1">
    <location>
        <begin position="425"/>
        <end position="452"/>
    </location>
</feature>
<dbReference type="Proteomes" id="UP001142055">
    <property type="component" value="Chromosome 3"/>
</dbReference>
<dbReference type="InterPro" id="IPR016024">
    <property type="entry name" value="ARM-type_fold"/>
</dbReference>
<feature type="region of interest" description="Disordered" evidence="2">
    <location>
        <begin position="389"/>
        <end position="417"/>
    </location>
</feature>
<evidence type="ECO:0000259" key="3">
    <source>
        <dbReference type="SMART" id="SM01349"/>
    </source>
</evidence>
<feature type="compositionally biased region" description="Polar residues" evidence="2">
    <location>
        <begin position="1505"/>
        <end position="1515"/>
    </location>
</feature>
<feature type="compositionally biased region" description="Polar residues" evidence="2">
    <location>
        <begin position="622"/>
        <end position="647"/>
    </location>
</feature>
<feature type="compositionally biased region" description="Basic and acidic residues" evidence="2">
    <location>
        <begin position="1616"/>
        <end position="1625"/>
    </location>
</feature>
<feature type="compositionally biased region" description="Basic and acidic residues" evidence="2">
    <location>
        <begin position="394"/>
        <end position="417"/>
    </location>
</feature>
<feature type="compositionally biased region" description="Basic and acidic residues" evidence="2">
    <location>
        <begin position="1664"/>
        <end position="1676"/>
    </location>
</feature>
<dbReference type="PANTHER" id="PTHR21567">
    <property type="entry name" value="CLASP"/>
    <property type="match status" value="1"/>
</dbReference>
<dbReference type="InterPro" id="IPR034085">
    <property type="entry name" value="TOG"/>
</dbReference>
<feature type="compositionally biased region" description="Polar residues" evidence="2">
    <location>
        <begin position="1575"/>
        <end position="1589"/>
    </location>
</feature>
<dbReference type="GO" id="GO:0005881">
    <property type="term" value="C:cytoplasmic microtubule"/>
    <property type="evidence" value="ECO:0007669"/>
    <property type="project" value="TreeGrafter"/>
</dbReference>
<evidence type="ECO:0000313" key="5">
    <source>
        <dbReference type="Proteomes" id="UP001142055"/>
    </source>
</evidence>
<dbReference type="InterPro" id="IPR024395">
    <property type="entry name" value="CLASP_N_dom"/>
</dbReference>
<gene>
    <name evidence="4" type="ORF">RDWZM_008372</name>
</gene>
<proteinExistence type="predicted"/>
<feature type="region of interest" description="Disordered" evidence="2">
    <location>
        <begin position="1372"/>
        <end position="1479"/>
    </location>
</feature>
<evidence type="ECO:0000256" key="1">
    <source>
        <dbReference type="SAM" id="Coils"/>
    </source>
</evidence>
<keyword evidence="5" id="KW-1185">Reference proteome</keyword>
<feature type="compositionally biased region" description="Polar residues" evidence="2">
    <location>
        <begin position="678"/>
        <end position="718"/>
    </location>
</feature>
<evidence type="ECO:0000256" key="2">
    <source>
        <dbReference type="SAM" id="MobiDB-lite"/>
    </source>
</evidence>
<feature type="compositionally biased region" description="Basic residues" evidence="2">
    <location>
        <begin position="664"/>
        <end position="673"/>
    </location>
</feature>
<feature type="domain" description="TOG" evidence="3">
    <location>
        <begin position="1743"/>
        <end position="1973"/>
    </location>
</feature>
<dbReference type="InterPro" id="IPR011989">
    <property type="entry name" value="ARM-like"/>
</dbReference>
<evidence type="ECO:0000313" key="4">
    <source>
        <dbReference type="EMBL" id="KAJ6217215.1"/>
    </source>
</evidence>
<feature type="region of interest" description="Disordered" evidence="2">
    <location>
        <begin position="545"/>
        <end position="585"/>
    </location>
</feature>
<feature type="domain" description="TOG" evidence="3">
    <location>
        <begin position="808"/>
        <end position="1071"/>
    </location>
</feature>